<feature type="domain" description="Microcystin LR degradation protein MlrC C-terminal" evidence="1">
    <location>
        <begin position="315"/>
        <end position="493"/>
    </location>
</feature>
<sequence length="510" mass="53302">MSGPIDATRRQPRGRIAVAGLMFEANTFVPGVTPLTAFETSTYAEGDAVLTAGQGLDSIAGAVAVCTAAGYDVVPTTSAGAMSGPKVAAGVYPALRERLLAGLAPHRGAVDGVYLQLHGAMVAEDELDVEGDLVEAVSALMGVPVAISLDLHCHFTERMAAATPLVAGYHTLPHVDMVSTGERAMRLLLAQLDGATPVLARRGVPMITSAEGQDTNHPPVSEIIARMQALLAEPEVLDASLFMTQPWLDVPGLGWSAVVVTDGRPDLAEAYADELAAMAWERRERVVAPKVAIDDALARVSATRPDPAQGPFVLGDGADSVSAGAAGDGVEVLAALIGLEQAGGLPGRAQVIVTDADAARQCVAAGVGSVVELRVGGSLATDFHQPVTLSGTVVTVTDGRFQSLYPPAPADLGSAVVVRVGTELYVVVTERPASQLDHQLYTRVGLDPRQAHAVVTKSAGGYRAFFEPLARECLDVDTRGPSDSRLERLPFRRVDRPLYPLDRDIVWPAG</sequence>
<gene>
    <name evidence="3" type="ORF">GGQ22_04705</name>
</gene>
<dbReference type="Pfam" id="PF07171">
    <property type="entry name" value="MlrC_C"/>
    <property type="match status" value="1"/>
</dbReference>
<dbReference type="AlphaFoldDB" id="A0A6I3J1Y4"/>
<reference evidence="3 4" key="1">
    <citation type="submission" date="2019-10" db="EMBL/GenBank/DDBJ databases">
        <title>Nocardioides novel species isolated from the excrement of Marmot.</title>
        <authorList>
            <person name="Zhang G."/>
        </authorList>
    </citation>
    <scope>NUCLEOTIDE SEQUENCE [LARGE SCALE GENOMIC DNA]</scope>
    <source>
        <strain evidence="4">zg-579</strain>
    </source>
</reference>
<name>A0A6I3J1Y4_9ACTN</name>
<evidence type="ECO:0000259" key="2">
    <source>
        <dbReference type="Pfam" id="PF07364"/>
    </source>
</evidence>
<evidence type="ECO:0000259" key="1">
    <source>
        <dbReference type="Pfam" id="PF07171"/>
    </source>
</evidence>
<dbReference type="RefSeq" id="WP_154614215.1">
    <property type="nucleotide sequence ID" value="NZ_CP053660.1"/>
</dbReference>
<proteinExistence type="predicted"/>
<dbReference type="InterPro" id="IPR009197">
    <property type="entry name" value="MlrC"/>
</dbReference>
<feature type="domain" description="Microcystin LR degradation protein MlrC N-terminal" evidence="2">
    <location>
        <begin position="15"/>
        <end position="299"/>
    </location>
</feature>
<dbReference type="EMBL" id="WLCI01000005">
    <property type="protein sequence ID" value="MTB94376.1"/>
    <property type="molecule type" value="Genomic_DNA"/>
</dbReference>
<evidence type="ECO:0000313" key="3">
    <source>
        <dbReference type="EMBL" id="MTB94376.1"/>
    </source>
</evidence>
<dbReference type="Proteomes" id="UP000433406">
    <property type="component" value="Unassembled WGS sequence"/>
</dbReference>
<comment type="caution">
    <text evidence="3">The sequence shown here is derived from an EMBL/GenBank/DDBJ whole genome shotgun (WGS) entry which is preliminary data.</text>
</comment>
<dbReference type="PIRSF" id="PIRSF012702">
    <property type="entry name" value="UCP012702"/>
    <property type="match status" value="1"/>
</dbReference>
<dbReference type="Pfam" id="PF07364">
    <property type="entry name" value="DUF1485"/>
    <property type="match status" value="1"/>
</dbReference>
<evidence type="ECO:0000313" key="4">
    <source>
        <dbReference type="Proteomes" id="UP000433406"/>
    </source>
</evidence>
<dbReference type="InterPro" id="IPR015995">
    <property type="entry name" value="MlrC_N"/>
</dbReference>
<organism evidence="3 4">
    <name type="scientific">Nocardioides marmotae</name>
    <dbReference type="NCBI Taxonomy" id="2663857"/>
    <lineage>
        <taxon>Bacteria</taxon>
        <taxon>Bacillati</taxon>
        <taxon>Actinomycetota</taxon>
        <taxon>Actinomycetes</taxon>
        <taxon>Propionibacteriales</taxon>
        <taxon>Nocardioidaceae</taxon>
        <taxon>Nocardioides</taxon>
    </lineage>
</organism>
<dbReference type="InterPro" id="IPR010799">
    <property type="entry name" value="MlrC_C"/>
</dbReference>
<accession>A0A6I3J1Y4</accession>
<keyword evidence="4" id="KW-1185">Reference proteome</keyword>
<protein>
    <submittedName>
        <fullName evidence="3">Uncharacterized protein</fullName>
    </submittedName>
</protein>